<sequence length="67" mass="7709">MTNHNLGKLDRIFRFVLGIVWLSPLAPQFDNSAYNMLIFIVALIALIESFLGWCWLHTAFGIDNKNQ</sequence>
<evidence type="ECO:0000313" key="3">
    <source>
        <dbReference type="EMBL" id="KKS23386.1"/>
    </source>
</evidence>
<name>A0A0G0ZMV6_9BACT</name>
<evidence type="ECO:0000259" key="2">
    <source>
        <dbReference type="Pfam" id="PF11127"/>
    </source>
</evidence>
<feature type="transmembrane region" description="Helical" evidence="1">
    <location>
        <begin position="35"/>
        <end position="56"/>
    </location>
</feature>
<evidence type="ECO:0000313" key="4">
    <source>
        <dbReference type="Proteomes" id="UP000033949"/>
    </source>
</evidence>
<gene>
    <name evidence="3" type="ORF">UU82_C0031G0003</name>
</gene>
<proteinExistence type="predicted"/>
<feature type="transmembrane region" description="Helical" evidence="1">
    <location>
        <begin position="12"/>
        <end position="29"/>
    </location>
</feature>
<evidence type="ECO:0000256" key="1">
    <source>
        <dbReference type="SAM" id="Phobius"/>
    </source>
</evidence>
<comment type="caution">
    <text evidence="3">The sequence shown here is derived from an EMBL/GenBank/DDBJ whole genome shotgun (WGS) entry which is preliminary data.</text>
</comment>
<dbReference type="Proteomes" id="UP000033949">
    <property type="component" value="Unassembled WGS sequence"/>
</dbReference>
<dbReference type="AlphaFoldDB" id="A0A0G0ZMV6"/>
<dbReference type="Pfam" id="PF11127">
    <property type="entry name" value="YgaP-like_TM"/>
    <property type="match status" value="1"/>
</dbReference>
<keyword evidence="1" id="KW-0472">Membrane</keyword>
<feature type="domain" description="Inner membrane protein YgaP-like transmembrane" evidence="2">
    <location>
        <begin position="4"/>
        <end position="64"/>
    </location>
</feature>
<dbReference type="EMBL" id="LCCC01000031">
    <property type="protein sequence ID" value="KKS23386.1"/>
    <property type="molecule type" value="Genomic_DNA"/>
</dbReference>
<keyword evidence="1" id="KW-1133">Transmembrane helix</keyword>
<protein>
    <recommendedName>
        <fullName evidence="2">Inner membrane protein YgaP-like transmembrane domain-containing protein</fullName>
    </recommendedName>
</protein>
<accession>A0A0G0ZMV6</accession>
<organism evidence="3 4">
    <name type="scientific">Candidatus Nomurabacteria bacterium GW2011_GWC2_41_8</name>
    <dbReference type="NCBI Taxonomy" id="1618755"/>
    <lineage>
        <taxon>Bacteria</taxon>
        <taxon>Candidatus Nomuraibacteriota</taxon>
    </lineage>
</organism>
<reference evidence="3 4" key="1">
    <citation type="journal article" date="2015" name="Nature">
        <title>rRNA introns, odd ribosomes, and small enigmatic genomes across a large radiation of phyla.</title>
        <authorList>
            <person name="Brown C.T."/>
            <person name="Hug L.A."/>
            <person name="Thomas B.C."/>
            <person name="Sharon I."/>
            <person name="Castelle C.J."/>
            <person name="Singh A."/>
            <person name="Wilkins M.J."/>
            <person name="Williams K.H."/>
            <person name="Banfield J.F."/>
        </authorList>
    </citation>
    <scope>NUCLEOTIDE SEQUENCE [LARGE SCALE GENOMIC DNA]</scope>
</reference>
<dbReference type="InterPro" id="IPR021309">
    <property type="entry name" value="YgaP-like_TM"/>
</dbReference>
<keyword evidence="1" id="KW-0812">Transmembrane</keyword>